<name>A0A382BJM4_9ZZZZ</name>
<keyword evidence="1" id="KW-1133">Transmembrane helix</keyword>
<dbReference type="AlphaFoldDB" id="A0A382BJM4"/>
<organism evidence="2">
    <name type="scientific">marine metagenome</name>
    <dbReference type="NCBI Taxonomy" id="408172"/>
    <lineage>
        <taxon>unclassified sequences</taxon>
        <taxon>metagenomes</taxon>
        <taxon>ecological metagenomes</taxon>
    </lineage>
</organism>
<feature type="non-terminal residue" evidence="2">
    <location>
        <position position="1"/>
    </location>
</feature>
<sequence length="102" mass="11260">VIDLFKSLNIVLTGDRKKFFLASAILILVVLIEILGLGLISFLIINISNLPKAINNVSFFNLIFSFFSPSSKDILIIFSTIIILYSIISIILSSVVINKTSI</sequence>
<protein>
    <submittedName>
        <fullName evidence="2">Uncharacterized protein</fullName>
    </submittedName>
</protein>
<evidence type="ECO:0000313" key="2">
    <source>
        <dbReference type="EMBL" id="SVB13367.1"/>
    </source>
</evidence>
<keyword evidence="1" id="KW-0812">Transmembrane</keyword>
<gene>
    <name evidence="2" type="ORF">METZ01_LOCUS166221</name>
</gene>
<proteinExistence type="predicted"/>
<dbReference type="EMBL" id="UINC01029881">
    <property type="protein sequence ID" value="SVB13367.1"/>
    <property type="molecule type" value="Genomic_DNA"/>
</dbReference>
<keyword evidence="1" id="KW-0472">Membrane</keyword>
<feature type="non-terminal residue" evidence="2">
    <location>
        <position position="102"/>
    </location>
</feature>
<reference evidence="2" key="1">
    <citation type="submission" date="2018-05" db="EMBL/GenBank/DDBJ databases">
        <authorList>
            <person name="Lanie J.A."/>
            <person name="Ng W.-L."/>
            <person name="Kazmierczak K.M."/>
            <person name="Andrzejewski T.M."/>
            <person name="Davidsen T.M."/>
            <person name="Wayne K.J."/>
            <person name="Tettelin H."/>
            <person name="Glass J.I."/>
            <person name="Rusch D."/>
            <person name="Podicherti R."/>
            <person name="Tsui H.-C.T."/>
            <person name="Winkler M.E."/>
        </authorList>
    </citation>
    <scope>NUCLEOTIDE SEQUENCE</scope>
</reference>
<feature type="transmembrane region" description="Helical" evidence="1">
    <location>
        <begin position="74"/>
        <end position="97"/>
    </location>
</feature>
<evidence type="ECO:0000256" key="1">
    <source>
        <dbReference type="SAM" id="Phobius"/>
    </source>
</evidence>
<feature type="transmembrane region" description="Helical" evidence="1">
    <location>
        <begin position="20"/>
        <end position="45"/>
    </location>
</feature>
<accession>A0A382BJM4</accession>